<dbReference type="Gramene" id="Solyc09g074505.1.1">
    <property type="protein sequence ID" value="Solyc09g074505.1.1"/>
    <property type="gene ID" value="Solyc09g074505.1"/>
</dbReference>
<feature type="region of interest" description="Disordered" evidence="1">
    <location>
        <begin position="1"/>
        <end position="24"/>
    </location>
</feature>
<organism evidence="2">
    <name type="scientific">Solanum lycopersicum</name>
    <name type="common">Tomato</name>
    <name type="synonym">Lycopersicon esculentum</name>
    <dbReference type="NCBI Taxonomy" id="4081"/>
    <lineage>
        <taxon>Eukaryota</taxon>
        <taxon>Viridiplantae</taxon>
        <taxon>Streptophyta</taxon>
        <taxon>Embryophyta</taxon>
        <taxon>Tracheophyta</taxon>
        <taxon>Spermatophyta</taxon>
        <taxon>Magnoliopsida</taxon>
        <taxon>eudicotyledons</taxon>
        <taxon>Gunneridae</taxon>
        <taxon>Pentapetalae</taxon>
        <taxon>asterids</taxon>
        <taxon>lamiids</taxon>
        <taxon>Solanales</taxon>
        <taxon>Solanaceae</taxon>
        <taxon>Solanoideae</taxon>
        <taxon>Solaneae</taxon>
        <taxon>Solanum</taxon>
        <taxon>Solanum subgen. Lycopersicon</taxon>
    </lineage>
</organism>
<reference evidence="2" key="2">
    <citation type="submission" date="2019-01" db="UniProtKB">
        <authorList>
            <consortium name="EnsemblPlants"/>
        </authorList>
    </citation>
    <scope>IDENTIFICATION</scope>
    <source>
        <strain evidence="2">cv. Heinz 1706</strain>
    </source>
</reference>
<accession>A0A3Q7I733</accession>
<sequence>MNQTVKTSLSIYKKPRNGRSESMKNGLQQKHLFISSFAGDFGVKATEADSKCLKCRDRILIVHEATVTRPLKLRHQHWSCSCHLGALFFKVRTSSFGLGKGPDEKLSTRVDFDLKKWREGKESTFTGTNSVCVGAKPPGSIEEAGIAKRQIKAHKRNYLLPSPQDIQLIRDVSYRIVASGYSWRDLFHPNKPSRATFTDFSSCIRWLCIIDSELGPQEVGSVTKFSKEKAVSKMTINKKELTVIVSNCKSQVVKAAGREEEIIQCDLQADKDCSSLRTLTGKREIATTLIITWEEKGNEKKKSKKDPRVNQWTSTKKNMGMEGRSKGTRDLLQNPKCFNNLFHDFPPTPANTSARHNIFPWTPIRVRLLNPHQHISQ</sequence>
<proteinExistence type="predicted"/>
<feature type="region of interest" description="Disordered" evidence="1">
    <location>
        <begin position="297"/>
        <end position="330"/>
    </location>
</feature>
<protein>
    <submittedName>
        <fullName evidence="2">Uncharacterized protein</fullName>
    </submittedName>
</protein>
<dbReference type="InParanoid" id="A0A3Q7I733"/>
<evidence type="ECO:0000313" key="3">
    <source>
        <dbReference type="Proteomes" id="UP000004994"/>
    </source>
</evidence>
<feature type="compositionally biased region" description="Polar residues" evidence="1">
    <location>
        <begin position="1"/>
        <end position="10"/>
    </location>
</feature>
<keyword evidence="3" id="KW-1185">Reference proteome</keyword>
<dbReference type="AlphaFoldDB" id="A0A3Q7I733"/>
<dbReference type="Proteomes" id="UP000004994">
    <property type="component" value="Chromosome 9"/>
</dbReference>
<evidence type="ECO:0000313" key="2">
    <source>
        <dbReference type="EnsemblPlants" id="Solyc09g074505.1.1"/>
    </source>
</evidence>
<dbReference type="EnsemblPlants" id="Solyc09g074505.1.1">
    <property type="protein sequence ID" value="Solyc09g074505.1.1"/>
    <property type="gene ID" value="Solyc09g074505.1"/>
</dbReference>
<name>A0A3Q7I733_SOLLC</name>
<reference evidence="2" key="1">
    <citation type="journal article" date="2012" name="Nature">
        <title>The tomato genome sequence provides insights into fleshy fruit evolution.</title>
        <authorList>
            <consortium name="Tomato Genome Consortium"/>
        </authorList>
    </citation>
    <scope>NUCLEOTIDE SEQUENCE [LARGE SCALE GENOMIC DNA]</scope>
    <source>
        <strain evidence="2">cv. Heinz 1706</strain>
    </source>
</reference>
<evidence type="ECO:0000256" key="1">
    <source>
        <dbReference type="SAM" id="MobiDB-lite"/>
    </source>
</evidence>